<evidence type="ECO:0000313" key="1">
    <source>
        <dbReference type="Proteomes" id="UP000887576"/>
    </source>
</evidence>
<reference evidence="2" key="1">
    <citation type="submission" date="2022-11" db="UniProtKB">
        <authorList>
            <consortium name="WormBaseParasite"/>
        </authorList>
    </citation>
    <scope>IDENTIFICATION</scope>
</reference>
<dbReference type="Proteomes" id="UP000887576">
    <property type="component" value="Unplaced"/>
</dbReference>
<proteinExistence type="predicted"/>
<evidence type="ECO:0000313" key="2">
    <source>
        <dbReference type="WBParaSite" id="JU765_v2.g7416.t1"/>
    </source>
</evidence>
<dbReference type="WBParaSite" id="JU765_v2.g7416.t1">
    <property type="protein sequence ID" value="JU765_v2.g7416.t1"/>
    <property type="gene ID" value="JU765_v2.g7416"/>
</dbReference>
<organism evidence="1 2">
    <name type="scientific">Panagrolaimus sp. JU765</name>
    <dbReference type="NCBI Taxonomy" id="591449"/>
    <lineage>
        <taxon>Eukaryota</taxon>
        <taxon>Metazoa</taxon>
        <taxon>Ecdysozoa</taxon>
        <taxon>Nematoda</taxon>
        <taxon>Chromadorea</taxon>
        <taxon>Rhabditida</taxon>
        <taxon>Tylenchina</taxon>
        <taxon>Panagrolaimomorpha</taxon>
        <taxon>Panagrolaimoidea</taxon>
        <taxon>Panagrolaimidae</taxon>
        <taxon>Panagrolaimus</taxon>
    </lineage>
</organism>
<protein>
    <submittedName>
        <fullName evidence="2">OSCP1</fullName>
    </submittedName>
</protein>
<accession>A0AC34RJK1</accession>
<name>A0AC34RJK1_9BILA</name>
<sequence length="401" mass="44898">MSSLAMPLLIINLGGEMSYILEQRLQAQNVIEDKSVKVLHEIIAAMMNKPFIKKLFYPQSLATRKSMRLLFEKIAHASIMRLNEASMDKLFDLMTMAVKYHVVMVCNPYELLNVTMNHLDGIRTVMKGHDAINECVDYAYKMLRQVYFTLPEWKMALIRNSMLSFFQDAKVKVSILMREDKQGREGDFITDTGSVLLAPHSNLPGTIRYYVNGECMNVTNFPLPSKYVTNDVTAEDYDKRLQKDITDRGTTLGTNMYVALSDIVHVKGGNNGKDHGPPVGDELKLLSALLTTSETTKESSKQIMLSMFDDDDDPKGPSKKPNGSSTTSSRVKISKASRTLDSAMQELAIKPESKKGKGENLANLMEEVAAEEPKRKSSVKKRSDSVKNRGPPSRNGSAKRK</sequence>